<dbReference type="Proteomes" id="UP000612055">
    <property type="component" value="Unassembled WGS sequence"/>
</dbReference>
<name>A0A835Y6K9_9CHLO</name>
<dbReference type="InterPro" id="IPR053305">
    <property type="entry name" value="Folate-binding_rcpt-like"/>
</dbReference>
<feature type="region of interest" description="Disordered" evidence="1">
    <location>
        <begin position="159"/>
        <end position="197"/>
    </location>
</feature>
<feature type="signal peptide" evidence="2">
    <location>
        <begin position="1"/>
        <end position="34"/>
    </location>
</feature>
<accession>A0A835Y6K9</accession>
<keyword evidence="2" id="KW-0732">Signal</keyword>
<reference evidence="3" key="1">
    <citation type="journal article" date="2020" name="bioRxiv">
        <title>Comparative genomics of Chlamydomonas.</title>
        <authorList>
            <person name="Craig R.J."/>
            <person name="Hasan A.R."/>
            <person name="Ness R.W."/>
            <person name="Keightley P.D."/>
        </authorList>
    </citation>
    <scope>NUCLEOTIDE SEQUENCE</scope>
    <source>
        <strain evidence="3">CCAP 11/70</strain>
    </source>
</reference>
<protein>
    <recommendedName>
        <fullName evidence="5">Folate receptor-like domain-containing protein</fullName>
    </recommendedName>
</protein>
<feature type="compositionally biased region" description="Gly residues" evidence="1">
    <location>
        <begin position="184"/>
        <end position="197"/>
    </location>
</feature>
<dbReference type="PANTHER" id="PTHR37390">
    <property type="entry name" value="OS02G0592500 PROTEIN"/>
    <property type="match status" value="1"/>
</dbReference>
<dbReference type="AlphaFoldDB" id="A0A835Y6K9"/>
<feature type="region of interest" description="Disordered" evidence="1">
    <location>
        <begin position="309"/>
        <end position="349"/>
    </location>
</feature>
<organism evidence="3 4">
    <name type="scientific">Edaphochlamys debaryana</name>
    <dbReference type="NCBI Taxonomy" id="47281"/>
    <lineage>
        <taxon>Eukaryota</taxon>
        <taxon>Viridiplantae</taxon>
        <taxon>Chlorophyta</taxon>
        <taxon>core chlorophytes</taxon>
        <taxon>Chlorophyceae</taxon>
        <taxon>CS clade</taxon>
        <taxon>Chlamydomonadales</taxon>
        <taxon>Chlamydomonadales incertae sedis</taxon>
        <taxon>Edaphochlamys</taxon>
    </lineage>
</organism>
<dbReference type="EMBL" id="JAEHOE010000021">
    <property type="protein sequence ID" value="KAG2496027.1"/>
    <property type="molecule type" value="Genomic_DNA"/>
</dbReference>
<dbReference type="PANTHER" id="PTHR37390:SF1">
    <property type="entry name" value="FOLATE-BINDING PROTEIN 1"/>
    <property type="match status" value="1"/>
</dbReference>
<evidence type="ECO:0000256" key="2">
    <source>
        <dbReference type="SAM" id="SignalP"/>
    </source>
</evidence>
<dbReference type="OrthoDB" id="547621at2759"/>
<sequence length="433" mass="43596">MIQDQLDAAGKSRRGAMRTSLPLLLAVWTLAVRAQNDLTCKPQEGLPLSQPYPPAYFVPGGLPVCSQFTCSCCNRTHALAVARALRSAAEDPGFPRACLAWQTRMACRVCDPEVGVGLKPTVCRSACDAWLSACASSYFSSSLLTSPYDTHLPLPCAIRPDAEDEGEGGEEGAGAGADEAGARNGTGAGGGGGGGGGGGAKAALAGPLLCYRLGDWALDGAELCRKAGLRVSGAPAVAAGSKAKVGAGHPGPTPAPAPAPASGDRHRSGLRAASQLLQRLQRAHGAAAEAAGDEAAAGDDVAGLGLEEEAEEEACYDGLPGPSAPAAGSKSAARKGGAAAVPPHRTDFCVAAPPPARRDKGRGGGAGAGAGAAGAGEEAEAVGPAVWLVGLVVVGSLLWLGTTQGLAARQQAIIRDHDRARQLHWRQMQGRHD</sequence>
<evidence type="ECO:0008006" key="5">
    <source>
        <dbReference type="Google" id="ProtNLM"/>
    </source>
</evidence>
<proteinExistence type="predicted"/>
<gene>
    <name evidence="3" type="ORF">HYH03_005949</name>
</gene>
<feature type="chain" id="PRO_5032933698" description="Folate receptor-like domain-containing protein" evidence="2">
    <location>
        <begin position="35"/>
        <end position="433"/>
    </location>
</feature>
<keyword evidence="4" id="KW-1185">Reference proteome</keyword>
<feature type="region of interest" description="Disordered" evidence="1">
    <location>
        <begin position="242"/>
        <end position="268"/>
    </location>
</feature>
<comment type="caution">
    <text evidence="3">The sequence shown here is derived from an EMBL/GenBank/DDBJ whole genome shotgun (WGS) entry which is preliminary data.</text>
</comment>
<evidence type="ECO:0000313" key="3">
    <source>
        <dbReference type="EMBL" id="KAG2496027.1"/>
    </source>
</evidence>
<evidence type="ECO:0000313" key="4">
    <source>
        <dbReference type="Proteomes" id="UP000612055"/>
    </source>
</evidence>
<evidence type="ECO:0000256" key="1">
    <source>
        <dbReference type="SAM" id="MobiDB-lite"/>
    </source>
</evidence>
<feature type="compositionally biased region" description="Low complexity" evidence="1">
    <location>
        <begin position="318"/>
        <end position="343"/>
    </location>
</feature>